<dbReference type="AlphaFoldDB" id="A0A1I8J1D7"/>
<dbReference type="WBParaSite" id="maker-uti_cns_0045424-snap-gene-1.3-mRNA-1">
    <property type="protein sequence ID" value="maker-uti_cns_0045424-snap-gene-1.3-mRNA-1"/>
    <property type="gene ID" value="maker-uti_cns_0045424-snap-gene-1.3"/>
</dbReference>
<sequence>MISNELQLLLLASNRQSWCSIRGRMKHLLQLSHRCWSSGGGARLDSQLAQWQSRVPPALNAPPVSSNARTVWHCERLGTESVDRWPHQSESQLPLVLMSAAKPPPEPQPSQKQQQKKERQRKQQQEDKEAIERLKIEMKRLQDRTTISYKNPCKVSANYKKTCTIDELNAVKYHFEEFLPRFFVSMMDYSLFTPDVVYINEMQTPHKTSKGVYRLSVDRVKLKLYYDLRYAMKKPVILRIDTDRENCCMAIRLRVRCVGGSKPFTDLARMNQLGTAAYIEEKGEWHDYLIHAHVTSDARVWKLRVTNLTEDRSPDAAAGRLSLLQRLRQLLRRRAPLPSAIIVGRLACLQLLCFCYLLRNFAKGESVRVTDSLVAESWQSSSYADSASYCYASTMRHIGQWDYIHTGESSDSGFSGCSCG</sequence>
<accession>A0A1I8J1D7</accession>
<evidence type="ECO:0000256" key="1">
    <source>
        <dbReference type="SAM" id="MobiDB-lite"/>
    </source>
</evidence>
<feature type="compositionally biased region" description="Basic and acidic residues" evidence="1">
    <location>
        <begin position="115"/>
        <end position="129"/>
    </location>
</feature>
<protein>
    <submittedName>
        <fullName evidence="3">Mab-21 domain-containing protein</fullName>
    </submittedName>
</protein>
<evidence type="ECO:0000313" key="2">
    <source>
        <dbReference type="Proteomes" id="UP000095280"/>
    </source>
</evidence>
<name>A0A1I8J1D7_9PLAT</name>
<keyword evidence="2" id="KW-1185">Reference proteome</keyword>
<feature type="region of interest" description="Disordered" evidence="1">
    <location>
        <begin position="99"/>
        <end position="129"/>
    </location>
</feature>
<proteinExistence type="predicted"/>
<organism evidence="2 3">
    <name type="scientific">Macrostomum lignano</name>
    <dbReference type="NCBI Taxonomy" id="282301"/>
    <lineage>
        <taxon>Eukaryota</taxon>
        <taxon>Metazoa</taxon>
        <taxon>Spiralia</taxon>
        <taxon>Lophotrochozoa</taxon>
        <taxon>Platyhelminthes</taxon>
        <taxon>Rhabditophora</taxon>
        <taxon>Macrostomorpha</taxon>
        <taxon>Macrostomida</taxon>
        <taxon>Macrostomidae</taxon>
        <taxon>Macrostomum</taxon>
    </lineage>
</organism>
<evidence type="ECO:0000313" key="3">
    <source>
        <dbReference type="WBParaSite" id="maker-uti_cns_0045424-snap-gene-1.3-mRNA-1"/>
    </source>
</evidence>
<dbReference type="Proteomes" id="UP000095280">
    <property type="component" value="Unplaced"/>
</dbReference>
<reference evidence="3" key="1">
    <citation type="submission" date="2016-11" db="UniProtKB">
        <authorList>
            <consortium name="WormBaseParasite"/>
        </authorList>
    </citation>
    <scope>IDENTIFICATION</scope>
</reference>